<sequence>MENNVRGEAQMSNENVALENKRQVYHYEPPIKQEDAIPKQYFAGFWVRFLAYLVDLVAIAALKGIIVNPIFRVAGINMENSFFSGYWIMVTVLFLAYFILLTKFFGQTLGKMLFGLRVVKLDGEKLTWLTVLFREGAMRFVLKTVWPLYVVCAFTPNKQGIADFFESTSVVHVGYLELDEKWTNGAKK</sequence>
<comment type="caution">
    <text evidence="8">The sequence shown here is derived from an EMBL/GenBank/DDBJ whole genome shotgun (WGS) entry which is preliminary data.</text>
</comment>
<evidence type="ECO:0000259" key="7">
    <source>
        <dbReference type="Pfam" id="PF06271"/>
    </source>
</evidence>
<feature type="transmembrane region" description="Helical" evidence="6">
    <location>
        <begin position="83"/>
        <end position="102"/>
    </location>
</feature>
<dbReference type="AlphaFoldDB" id="A0AB72Z768"/>
<evidence type="ECO:0000256" key="4">
    <source>
        <dbReference type="ARBA" id="ARBA00022989"/>
    </source>
</evidence>
<dbReference type="EMBL" id="AGCN01000033">
    <property type="protein sequence ID" value="EHN60740.1"/>
    <property type="molecule type" value="Genomic_DNA"/>
</dbReference>
<organism evidence="8 9">
    <name type="scientific">Listeria innocua ATCC 33091</name>
    <dbReference type="NCBI Taxonomy" id="1002366"/>
    <lineage>
        <taxon>Bacteria</taxon>
        <taxon>Bacillati</taxon>
        <taxon>Bacillota</taxon>
        <taxon>Bacilli</taxon>
        <taxon>Bacillales</taxon>
        <taxon>Listeriaceae</taxon>
        <taxon>Listeria</taxon>
    </lineage>
</organism>
<reference evidence="8 9" key="1">
    <citation type="submission" date="2011-08" db="EMBL/GenBank/DDBJ databases">
        <authorList>
            <person name="Weinstock G."/>
            <person name="Sodergren E."/>
            <person name="Clifton S."/>
            <person name="Fulton L."/>
            <person name="Fulton B."/>
            <person name="Courtney L."/>
            <person name="Fronick C."/>
            <person name="Harrison M."/>
            <person name="Strong C."/>
            <person name="Farmer C."/>
            <person name="Delahaunty K."/>
            <person name="Markovic C."/>
            <person name="Hall O."/>
            <person name="Minx P."/>
            <person name="Tomlinson C."/>
            <person name="Mitreva M."/>
            <person name="Hou S."/>
            <person name="Chen J."/>
            <person name="Wollam A."/>
            <person name="Pepin K.H."/>
            <person name="Johnson M."/>
            <person name="Bhonagiri V."/>
            <person name="Zhang X."/>
            <person name="Suruliraj S."/>
            <person name="Warren W."/>
            <person name="Chinwalla A."/>
            <person name="Mardis E.R."/>
            <person name="Wilson R.K."/>
        </authorList>
    </citation>
    <scope>NUCLEOTIDE SEQUENCE [LARGE SCALE GENOMIC DNA]</scope>
    <source>
        <strain evidence="8 9">ATCC 33091</strain>
    </source>
</reference>
<accession>A0AB72Z768</accession>
<feature type="domain" description="RDD" evidence="7">
    <location>
        <begin position="43"/>
        <end position="164"/>
    </location>
</feature>
<dbReference type="PANTHER" id="PTHR36115">
    <property type="entry name" value="PROLINE-RICH ANTIGEN HOMOLOG-RELATED"/>
    <property type="match status" value="1"/>
</dbReference>
<name>A0AB72Z768_LISIO</name>
<dbReference type="PANTHER" id="PTHR36115:SF9">
    <property type="entry name" value="LMO1584 PROTEIN"/>
    <property type="match status" value="1"/>
</dbReference>
<dbReference type="GO" id="GO:0005886">
    <property type="term" value="C:plasma membrane"/>
    <property type="evidence" value="ECO:0007669"/>
    <property type="project" value="UniProtKB-SubCell"/>
</dbReference>
<keyword evidence="3 6" id="KW-0812">Transmembrane</keyword>
<dbReference type="Pfam" id="PF06271">
    <property type="entry name" value="RDD"/>
    <property type="match status" value="1"/>
</dbReference>
<evidence type="ECO:0000256" key="1">
    <source>
        <dbReference type="ARBA" id="ARBA00004651"/>
    </source>
</evidence>
<feature type="transmembrane region" description="Helical" evidence="6">
    <location>
        <begin position="49"/>
        <end position="71"/>
    </location>
</feature>
<evidence type="ECO:0000313" key="9">
    <source>
        <dbReference type="Proteomes" id="UP000003597"/>
    </source>
</evidence>
<evidence type="ECO:0000313" key="8">
    <source>
        <dbReference type="EMBL" id="EHN60740.1"/>
    </source>
</evidence>
<keyword evidence="4 6" id="KW-1133">Transmembrane helix</keyword>
<protein>
    <submittedName>
        <fullName evidence="8">RDD family protein</fullName>
    </submittedName>
</protein>
<gene>
    <name evidence="8" type="ORF">HMPREF0557_02254</name>
</gene>
<dbReference type="InterPro" id="IPR010432">
    <property type="entry name" value="RDD"/>
</dbReference>
<evidence type="ECO:0000256" key="5">
    <source>
        <dbReference type="ARBA" id="ARBA00023136"/>
    </source>
</evidence>
<evidence type="ECO:0000256" key="6">
    <source>
        <dbReference type="SAM" id="Phobius"/>
    </source>
</evidence>
<proteinExistence type="predicted"/>
<dbReference type="Proteomes" id="UP000003597">
    <property type="component" value="Unassembled WGS sequence"/>
</dbReference>
<evidence type="ECO:0000256" key="2">
    <source>
        <dbReference type="ARBA" id="ARBA00022475"/>
    </source>
</evidence>
<comment type="subcellular location">
    <subcellularLocation>
        <location evidence="1">Cell membrane</location>
        <topology evidence="1">Multi-pass membrane protein</topology>
    </subcellularLocation>
</comment>
<keyword evidence="2" id="KW-1003">Cell membrane</keyword>
<evidence type="ECO:0000256" key="3">
    <source>
        <dbReference type="ARBA" id="ARBA00022692"/>
    </source>
</evidence>
<dbReference type="InterPro" id="IPR051791">
    <property type="entry name" value="Pra-immunoreactive"/>
</dbReference>
<keyword evidence="5 6" id="KW-0472">Membrane</keyword>
<keyword evidence="9" id="KW-1185">Reference proteome</keyword>